<feature type="region of interest" description="Disordered" evidence="1">
    <location>
        <begin position="210"/>
        <end position="232"/>
    </location>
</feature>
<keyword evidence="3" id="KW-1185">Reference proteome</keyword>
<feature type="region of interest" description="Disordered" evidence="1">
    <location>
        <begin position="120"/>
        <end position="155"/>
    </location>
</feature>
<proteinExistence type="predicted"/>
<gene>
    <name evidence="2" type="ORF">HMN09_01411200</name>
</gene>
<name>A0A8H6RZ07_MYCCL</name>
<comment type="caution">
    <text evidence="2">The sequence shown here is derived from an EMBL/GenBank/DDBJ whole genome shotgun (WGS) entry which is preliminary data.</text>
</comment>
<dbReference type="AlphaFoldDB" id="A0A8H6RZ07"/>
<feature type="compositionally biased region" description="Basic residues" evidence="1">
    <location>
        <begin position="322"/>
        <end position="335"/>
    </location>
</feature>
<feature type="region of interest" description="Disordered" evidence="1">
    <location>
        <begin position="37"/>
        <end position="73"/>
    </location>
</feature>
<reference evidence="2" key="1">
    <citation type="submission" date="2020-05" db="EMBL/GenBank/DDBJ databases">
        <title>Mycena genomes resolve the evolution of fungal bioluminescence.</title>
        <authorList>
            <person name="Tsai I.J."/>
        </authorList>
    </citation>
    <scope>NUCLEOTIDE SEQUENCE</scope>
    <source>
        <strain evidence="2">110903Hualien_Pintung</strain>
    </source>
</reference>
<dbReference type="EMBL" id="JACAZE010000042">
    <property type="protein sequence ID" value="KAF7288265.1"/>
    <property type="molecule type" value="Genomic_DNA"/>
</dbReference>
<accession>A0A8H6RZ07</accession>
<evidence type="ECO:0000256" key="1">
    <source>
        <dbReference type="SAM" id="MobiDB-lite"/>
    </source>
</evidence>
<organism evidence="2 3">
    <name type="scientific">Mycena chlorophos</name>
    <name type="common">Agaric fungus</name>
    <name type="synonym">Agaricus chlorophos</name>
    <dbReference type="NCBI Taxonomy" id="658473"/>
    <lineage>
        <taxon>Eukaryota</taxon>
        <taxon>Fungi</taxon>
        <taxon>Dikarya</taxon>
        <taxon>Basidiomycota</taxon>
        <taxon>Agaricomycotina</taxon>
        <taxon>Agaricomycetes</taxon>
        <taxon>Agaricomycetidae</taxon>
        <taxon>Agaricales</taxon>
        <taxon>Marasmiineae</taxon>
        <taxon>Mycenaceae</taxon>
        <taxon>Mycena</taxon>
    </lineage>
</organism>
<evidence type="ECO:0000313" key="3">
    <source>
        <dbReference type="Proteomes" id="UP000613580"/>
    </source>
</evidence>
<evidence type="ECO:0000313" key="2">
    <source>
        <dbReference type="EMBL" id="KAF7288265.1"/>
    </source>
</evidence>
<feature type="region of interest" description="Disordered" evidence="1">
    <location>
        <begin position="306"/>
        <end position="337"/>
    </location>
</feature>
<feature type="compositionally biased region" description="Acidic residues" evidence="1">
    <location>
        <begin position="42"/>
        <end position="60"/>
    </location>
</feature>
<feature type="compositionally biased region" description="Basic residues" evidence="1">
    <location>
        <begin position="134"/>
        <end position="143"/>
    </location>
</feature>
<sequence length="578" mass="64795">MATAMKSLGLRTTRSGCEWSDCRMEILDVDADDLAHRTAEELRDESEDDHEGSDSDEEQDREQAFAGHNDERVEAAGRFDSAAICQKRKHADLDYDGLEDEDLQGCVDDLVPCVQKSLFSSSLDPNSKKPDRQRARRRTKRKSKREEEKAASGSKIKPFCAKRTAEANRTRVELDLDSSAAREPIASTGYVCLSDPTLNGRRENAAKAATANQAREGQPQNIQNPVFLPTNGKPTKEELEAKGMKELEWDGWLTRFSGLSQIVFIDRKGRELAVLCGQPRDTTKSNWKRDVTEAGFKLMQEASPKLSPVDGDAVEGGDVGAKGKKKKRKKRKRNFRRGDHRAETIGVGIGNGRKGPMNFHNDEQDAAVLDSLLASKPFTRLAGFTNSIFLNFAPRLHEYYEATMDALFNWDSRLRRIFPHGTSVFPSCTFNFGPQTVTIPHLDLLNLAWGWCFITAFGDFDPKKGGHLILWDLKLFIRFPAGATIAIPSALLRHSNTSIQQDETRYSFTQFAAGGLFRFVENRFQLSQSRSVADQVKHMSEAERNVFIEARAARFSEGLKMYNVHAACTDVTVATMER</sequence>
<dbReference type="Proteomes" id="UP000613580">
    <property type="component" value="Unassembled WGS sequence"/>
</dbReference>
<dbReference type="OrthoDB" id="3253621at2759"/>
<protein>
    <submittedName>
        <fullName evidence="2">Uncharacterized protein</fullName>
    </submittedName>
</protein>
<dbReference type="Gene3D" id="3.60.130.30">
    <property type="match status" value="1"/>
</dbReference>